<protein>
    <submittedName>
        <fullName evidence="2">Rho GTPase-activating protein 20</fullName>
    </submittedName>
</protein>
<accession>S7MYN6</accession>
<dbReference type="EMBL" id="KE162846">
    <property type="protein sequence ID" value="EPQ09796.1"/>
    <property type="molecule type" value="Genomic_DNA"/>
</dbReference>
<sequence>MDSALTPSDDDLDQPEVDALLTLSDFDLDRSKHEDIRLLESKPVTVIVLYREPTLQDPAGPLSGMTTPSCLSTAAADAPESPRQHQRCSEPSTSYLDSKLFSLRQERLHKSSRDAIL</sequence>
<dbReference type="AlphaFoldDB" id="S7MYN6"/>
<keyword evidence="3" id="KW-1185">Reference proteome</keyword>
<evidence type="ECO:0000313" key="3">
    <source>
        <dbReference type="Proteomes" id="UP000052978"/>
    </source>
</evidence>
<organism evidence="2 3">
    <name type="scientific">Myotis brandtii</name>
    <name type="common">Brandt's bat</name>
    <dbReference type="NCBI Taxonomy" id="109478"/>
    <lineage>
        <taxon>Eukaryota</taxon>
        <taxon>Metazoa</taxon>
        <taxon>Chordata</taxon>
        <taxon>Craniata</taxon>
        <taxon>Vertebrata</taxon>
        <taxon>Euteleostomi</taxon>
        <taxon>Mammalia</taxon>
        <taxon>Eutheria</taxon>
        <taxon>Laurasiatheria</taxon>
        <taxon>Chiroptera</taxon>
        <taxon>Yangochiroptera</taxon>
        <taxon>Vespertilionidae</taxon>
        <taxon>Myotis</taxon>
    </lineage>
</organism>
<dbReference type="Proteomes" id="UP000052978">
    <property type="component" value="Unassembled WGS sequence"/>
</dbReference>
<feature type="region of interest" description="Disordered" evidence="1">
    <location>
        <begin position="55"/>
        <end position="93"/>
    </location>
</feature>
<reference evidence="2 3" key="1">
    <citation type="journal article" date="2013" name="Nat. Commun.">
        <title>Genome analysis reveals insights into physiology and longevity of the Brandt's bat Myotis brandtii.</title>
        <authorList>
            <person name="Seim I."/>
            <person name="Fang X."/>
            <person name="Xiong Z."/>
            <person name="Lobanov A.V."/>
            <person name="Huang Z."/>
            <person name="Ma S."/>
            <person name="Feng Y."/>
            <person name="Turanov A.A."/>
            <person name="Zhu Y."/>
            <person name="Lenz T.L."/>
            <person name="Gerashchenko M.V."/>
            <person name="Fan D."/>
            <person name="Hee Yim S."/>
            <person name="Yao X."/>
            <person name="Jordan D."/>
            <person name="Xiong Y."/>
            <person name="Ma Y."/>
            <person name="Lyapunov A.N."/>
            <person name="Chen G."/>
            <person name="Kulakova O.I."/>
            <person name="Sun Y."/>
            <person name="Lee S.G."/>
            <person name="Bronson R.T."/>
            <person name="Moskalev A.A."/>
            <person name="Sunyaev S.R."/>
            <person name="Zhang G."/>
            <person name="Krogh A."/>
            <person name="Wang J."/>
            <person name="Gladyshev V.N."/>
        </authorList>
    </citation>
    <scope>NUCLEOTIDE SEQUENCE [LARGE SCALE GENOMIC DNA]</scope>
</reference>
<gene>
    <name evidence="2" type="ORF">D623_10027295</name>
</gene>
<name>S7MYN6_MYOBR</name>
<proteinExistence type="predicted"/>
<evidence type="ECO:0000256" key="1">
    <source>
        <dbReference type="SAM" id="MobiDB-lite"/>
    </source>
</evidence>
<evidence type="ECO:0000313" key="2">
    <source>
        <dbReference type="EMBL" id="EPQ09796.1"/>
    </source>
</evidence>